<evidence type="ECO:0000313" key="1">
    <source>
        <dbReference type="EMBL" id="KAJ9114712.1"/>
    </source>
</evidence>
<evidence type="ECO:0000313" key="2">
    <source>
        <dbReference type="Proteomes" id="UP001243375"/>
    </source>
</evidence>
<reference evidence="1" key="1">
    <citation type="submission" date="2023-04" db="EMBL/GenBank/DDBJ databases">
        <title>Draft Genome sequencing of Naganishia species isolated from polar environments using Oxford Nanopore Technology.</title>
        <authorList>
            <person name="Leo P."/>
            <person name="Venkateswaran K."/>
        </authorList>
    </citation>
    <scope>NUCLEOTIDE SEQUENCE</scope>
    <source>
        <strain evidence="1">MNA-CCFEE 5425</strain>
    </source>
</reference>
<comment type="caution">
    <text evidence="1">The sequence shown here is derived from an EMBL/GenBank/DDBJ whole genome shotgun (WGS) entry which is preliminary data.</text>
</comment>
<accession>A0ACC2WSU9</accession>
<gene>
    <name evidence="1" type="ORF">QFC22_005588</name>
</gene>
<sequence length="161" mass="17079">MLSIAAIDTAKKSNFDTGTGSLLVFFVSLFLAASTLGPGVAGWAYTGESGSSRLRAKTTTLGTVGNAIVGLIMTTVLPYLLSADYGAKWGAKTGYLFAGLGAVCIVLLWFFIPDFTGRSYAQLDELFLRKIPARKFASTECTGDYGRAVTAREVEEMAGVH</sequence>
<dbReference type="Proteomes" id="UP001243375">
    <property type="component" value="Unassembled WGS sequence"/>
</dbReference>
<organism evidence="1 2">
    <name type="scientific">Naganishia vaughanmartiniae</name>
    <dbReference type="NCBI Taxonomy" id="1424756"/>
    <lineage>
        <taxon>Eukaryota</taxon>
        <taxon>Fungi</taxon>
        <taxon>Dikarya</taxon>
        <taxon>Basidiomycota</taxon>
        <taxon>Agaricomycotina</taxon>
        <taxon>Tremellomycetes</taxon>
        <taxon>Filobasidiales</taxon>
        <taxon>Filobasidiaceae</taxon>
        <taxon>Naganishia</taxon>
    </lineage>
</organism>
<proteinExistence type="predicted"/>
<protein>
    <submittedName>
        <fullName evidence="1">Uncharacterized protein</fullName>
    </submittedName>
</protein>
<dbReference type="EMBL" id="JASBWU010000018">
    <property type="protein sequence ID" value="KAJ9114712.1"/>
    <property type="molecule type" value="Genomic_DNA"/>
</dbReference>
<keyword evidence="2" id="KW-1185">Reference proteome</keyword>
<name>A0ACC2WSU9_9TREE</name>